<evidence type="ECO:0000313" key="2">
    <source>
        <dbReference type="EMBL" id="XBV47550.1"/>
    </source>
</evidence>
<accession>A0AAU7U3L7</accession>
<keyword evidence="1" id="KW-0812">Transmembrane</keyword>
<geneLocation type="plasmid" evidence="2">
    <name>plasmindB</name>
</geneLocation>
<dbReference type="InterPro" id="IPR008473">
    <property type="entry name" value="Phage_holin_3_7"/>
</dbReference>
<sequence length="81" mass="9111">MSYQQGVEYLNTIICGLICLRILFFQKRGNFHLGYSLLAYLLVLMSARSALEPAELSEVVLNVFICTVIWKVKGNIAKLAT</sequence>
<feature type="transmembrane region" description="Helical" evidence="1">
    <location>
        <begin position="6"/>
        <end position="24"/>
    </location>
</feature>
<dbReference type="AlphaFoldDB" id="A0AAU7U3L7"/>
<dbReference type="Pfam" id="PF05449">
    <property type="entry name" value="Phage_holin_3_7"/>
    <property type="match status" value="1"/>
</dbReference>
<evidence type="ECO:0000256" key="1">
    <source>
        <dbReference type="SAM" id="Phobius"/>
    </source>
</evidence>
<organism evidence="2">
    <name type="scientific">Pantoea sp. BJ2</name>
    <dbReference type="NCBI Taxonomy" id="3141322"/>
    <lineage>
        <taxon>Bacteria</taxon>
        <taxon>Pseudomonadati</taxon>
        <taxon>Pseudomonadota</taxon>
        <taxon>Gammaproteobacteria</taxon>
        <taxon>Enterobacterales</taxon>
        <taxon>Erwiniaceae</taxon>
        <taxon>Pantoea</taxon>
    </lineage>
</organism>
<keyword evidence="1" id="KW-1133">Transmembrane helix</keyword>
<proteinExistence type="predicted"/>
<protein>
    <submittedName>
        <fullName evidence="2">Phage holin family protein</fullName>
    </submittedName>
</protein>
<keyword evidence="2" id="KW-0614">Plasmid</keyword>
<gene>
    <name evidence="2" type="ORF">AAF463_24840</name>
</gene>
<keyword evidence="1" id="KW-0472">Membrane</keyword>
<name>A0AAU7U3L7_9GAMM</name>
<dbReference type="EMBL" id="CP158294">
    <property type="protein sequence ID" value="XBV47550.1"/>
    <property type="molecule type" value="Genomic_DNA"/>
</dbReference>
<reference evidence="2" key="1">
    <citation type="submission" date="2024-06" db="EMBL/GenBank/DDBJ databases">
        <title>Multiomics insights into the TNT degradation mechanism by Pantoea sp. BJ2 isolated from an ammunition destruction site.</title>
        <authorList>
            <person name="Luo J."/>
        </authorList>
    </citation>
    <scope>NUCLEOTIDE SEQUENCE</scope>
    <source>
        <strain evidence="2">BJ2</strain>
        <plasmid evidence="2">plasmindB</plasmid>
    </source>
</reference>
<dbReference type="RefSeq" id="WP_350262591.1">
    <property type="nucleotide sequence ID" value="NZ_CP158294.1"/>
</dbReference>